<evidence type="ECO:0000256" key="1">
    <source>
        <dbReference type="SAM" id="MobiDB-lite"/>
    </source>
</evidence>
<gene>
    <name evidence="3" type="ORF">SAMN05216215_1004155</name>
</gene>
<dbReference type="RefSeq" id="WP_143060862.1">
    <property type="nucleotide sequence ID" value="NZ_FNOK01000004.1"/>
</dbReference>
<dbReference type="AlphaFoldDB" id="A0A1H2V1Q3"/>
<feature type="transmembrane region" description="Helical" evidence="2">
    <location>
        <begin position="12"/>
        <end position="28"/>
    </location>
</feature>
<proteinExistence type="predicted"/>
<organism evidence="3 4">
    <name type="scientific">Saccharopolyspora shandongensis</name>
    <dbReference type="NCBI Taxonomy" id="418495"/>
    <lineage>
        <taxon>Bacteria</taxon>
        <taxon>Bacillati</taxon>
        <taxon>Actinomycetota</taxon>
        <taxon>Actinomycetes</taxon>
        <taxon>Pseudonocardiales</taxon>
        <taxon>Pseudonocardiaceae</taxon>
        <taxon>Saccharopolyspora</taxon>
    </lineage>
</organism>
<keyword evidence="4" id="KW-1185">Reference proteome</keyword>
<accession>A0A1H2V1Q3</accession>
<feature type="region of interest" description="Disordered" evidence="1">
    <location>
        <begin position="392"/>
        <end position="467"/>
    </location>
</feature>
<keyword evidence="2" id="KW-1133">Transmembrane helix</keyword>
<feature type="compositionally biased region" description="Basic and acidic residues" evidence="1">
    <location>
        <begin position="422"/>
        <end position="433"/>
    </location>
</feature>
<evidence type="ECO:0000313" key="3">
    <source>
        <dbReference type="EMBL" id="SDW61834.1"/>
    </source>
</evidence>
<name>A0A1H2V1Q3_9PSEU</name>
<keyword evidence="2" id="KW-0812">Transmembrane</keyword>
<feature type="compositionally biased region" description="Basic and acidic residues" evidence="1">
    <location>
        <begin position="455"/>
        <end position="467"/>
    </location>
</feature>
<evidence type="ECO:0000313" key="4">
    <source>
        <dbReference type="Proteomes" id="UP000199529"/>
    </source>
</evidence>
<dbReference type="EMBL" id="FNOK01000004">
    <property type="protein sequence ID" value="SDW61834.1"/>
    <property type="molecule type" value="Genomic_DNA"/>
</dbReference>
<sequence length="467" mass="51931">MLSSEQKTRLRVLSVVVAAIWVALGLIYQWPMWLWIGLAFVSLLAPSLTAYGVVEWHLRTRTRKVHDFADEEVVEEPKQTAEAPSPQLYEVRDVLLRSAYQDYRFAFACTVFWRLLPHAPGLPHPNPAALAADLIVAEAASLAASIPPDEDSRARYRMMNVLGSARVDQTGRVEVWADDIALSLSEKDAERLMRLAEVRKDEEVWEHERSYERNVRAYLGEDVLTTPGSAVVWWLAGPRTDEKRRVDEVVEKISSLQKLTAAAAMTELPTSTAGPFDFGTSLSAKLSLLDECSPPPAGLSQLPFVLSERPAVSDGEHPDESRLGLDDYAVGLVEELPEGPERAMFARRLADLLEVQGHSEAAEQVRRRFDAPPVMDVEQGADQWNEEKFPFSSAATGFPDEGGVEQSSVSREAMDSQEPDDIEPREVDRREEANDLAQEADESPKASPPAGQLPPRDENRTDGERPL</sequence>
<dbReference type="STRING" id="418495.SAMN05216215_1004155"/>
<evidence type="ECO:0000256" key="2">
    <source>
        <dbReference type="SAM" id="Phobius"/>
    </source>
</evidence>
<protein>
    <submittedName>
        <fullName evidence="3">Uncharacterized protein</fullName>
    </submittedName>
</protein>
<dbReference type="OrthoDB" id="3422149at2"/>
<dbReference type="Proteomes" id="UP000199529">
    <property type="component" value="Unassembled WGS sequence"/>
</dbReference>
<reference evidence="4" key="1">
    <citation type="submission" date="2016-10" db="EMBL/GenBank/DDBJ databases">
        <authorList>
            <person name="Varghese N."/>
            <person name="Submissions S."/>
        </authorList>
    </citation>
    <scope>NUCLEOTIDE SEQUENCE [LARGE SCALE GENOMIC DNA]</scope>
    <source>
        <strain evidence="4">CGMCC 4.3530</strain>
    </source>
</reference>
<keyword evidence="2" id="KW-0472">Membrane</keyword>